<dbReference type="EMBL" id="CAADGH010000023">
    <property type="protein sequence ID" value="VFK75470.1"/>
    <property type="molecule type" value="Genomic_DNA"/>
</dbReference>
<feature type="transmembrane region" description="Helical" evidence="7">
    <location>
        <begin position="114"/>
        <end position="131"/>
    </location>
</feature>
<dbReference type="InterPro" id="IPR050250">
    <property type="entry name" value="Macrolide_Exporter_MacB"/>
</dbReference>
<sequence length="166" mass="18194">MNLPVSSNWETEPVELHELQVRARDGESNSASAGAIRSMLTGFHKKQDVEVIVPLELLAQARETQRLFTIVLGSIAAISLLVGGIGIMNIVLASVTERTREIGIRRALGARKRHIIVQFIVETMVVCGEILKFNPFLYLYLSGLLGSLSADLLALGCVLSYTLARY</sequence>
<keyword evidence="4 7" id="KW-1133">Transmembrane helix</keyword>
<evidence type="ECO:0000256" key="2">
    <source>
        <dbReference type="ARBA" id="ARBA00022475"/>
    </source>
</evidence>
<evidence type="ECO:0000259" key="8">
    <source>
        <dbReference type="Pfam" id="PF02687"/>
    </source>
</evidence>
<keyword evidence="2" id="KW-1003">Cell membrane</keyword>
<evidence type="ECO:0000313" key="10">
    <source>
        <dbReference type="EMBL" id="VFK31408.1"/>
    </source>
</evidence>
<evidence type="ECO:0000256" key="5">
    <source>
        <dbReference type="ARBA" id="ARBA00023136"/>
    </source>
</evidence>
<comment type="subcellular location">
    <subcellularLocation>
        <location evidence="1">Cell membrane</location>
        <topology evidence="1">Multi-pass membrane protein</topology>
    </subcellularLocation>
</comment>
<proteinExistence type="inferred from homology"/>
<keyword evidence="3 7" id="KW-0812">Transmembrane</keyword>
<dbReference type="AlphaFoldDB" id="A0A451BB16"/>
<dbReference type="PANTHER" id="PTHR30572">
    <property type="entry name" value="MEMBRANE COMPONENT OF TRANSPORTER-RELATED"/>
    <property type="match status" value="1"/>
</dbReference>
<accession>A0A451BB16</accession>
<evidence type="ECO:0000256" key="4">
    <source>
        <dbReference type="ARBA" id="ARBA00022989"/>
    </source>
</evidence>
<dbReference type="EMBL" id="CAADFQ010000023">
    <property type="protein sequence ID" value="VFK31408.1"/>
    <property type="molecule type" value="Genomic_DNA"/>
</dbReference>
<gene>
    <name evidence="9" type="ORF">BECKMB1821G_GA0114241_102522</name>
    <name evidence="11" type="ORF">BECKMB1821H_GA0114242_102322</name>
    <name evidence="10" type="ORF">BECKMB1821I_GA0114274_102322</name>
</gene>
<dbReference type="PANTHER" id="PTHR30572:SF4">
    <property type="entry name" value="ABC TRANSPORTER PERMEASE YTRF"/>
    <property type="match status" value="1"/>
</dbReference>
<dbReference type="GO" id="GO:0005886">
    <property type="term" value="C:plasma membrane"/>
    <property type="evidence" value="ECO:0007669"/>
    <property type="project" value="UniProtKB-SubCell"/>
</dbReference>
<evidence type="ECO:0000256" key="7">
    <source>
        <dbReference type="SAM" id="Phobius"/>
    </source>
</evidence>
<organism evidence="11">
    <name type="scientific">Candidatus Kentrum sp. MB</name>
    <dbReference type="NCBI Taxonomy" id="2138164"/>
    <lineage>
        <taxon>Bacteria</taxon>
        <taxon>Pseudomonadati</taxon>
        <taxon>Pseudomonadota</taxon>
        <taxon>Gammaproteobacteria</taxon>
        <taxon>Candidatus Kentrum</taxon>
    </lineage>
</organism>
<dbReference type="Pfam" id="PF02687">
    <property type="entry name" value="FtsX"/>
    <property type="match status" value="1"/>
</dbReference>
<reference evidence="11" key="1">
    <citation type="submission" date="2019-02" db="EMBL/GenBank/DDBJ databases">
        <authorList>
            <person name="Gruber-Vodicka R. H."/>
            <person name="Seah K. B. B."/>
        </authorList>
    </citation>
    <scope>NUCLEOTIDE SEQUENCE</scope>
    <source>
        <strain evidence="9">BECK_BZ197</strain>
        <strain evidence="11">BECK_BZ198</strain>
        <strain evidence="10">BECK_BZ199</strain>
    </source>
</reference>
<evidence type="ECO:0000256" key="6">
    <source>
        <dbReference type="ARBA" id="ARBA00038076"/>
    </source>
</evidence>
<evidence type="ECO:0000256" key="1">
    <source>
        <dbReference type="ARBA" id="ARBA00004651"/>
    </source>
</evidence>
<name>A0A451BB16_9GAMM</name>
<feature type="domain" description="ABC3 transporter permease C-terminal" evidence="8">
    <location>
        <begin position="74"/>
        <end position="127"/>
    </location>
</feature>
<dbReference type="EMBL" id="CAADFO010000025">
    <property type="protein sequence ID" value="VFK27107.1"/>
    <property type="molecule type" value="Genomic_DNA"/>
</dbReference>
<evidence type="ECO:0000256" key="3">
    <source>
        <dbReference type="ARBA" id="ARBA00022692"/>
    </source>
</evidence>
<evidence type="ECO:0000313" key="11">
    <source>
        <dbReference type="EMBL" id="VFK75470.1"/>
    </source>
</evidence>
<comment type="similarity">
    <text evidence="6">Belongs to the ABC-4 integral membrane protein family.</text>
</comment>
<dbReference type="GO" id="GO:0022857">
    <property type="term" value="F:transmembrane transporter activity"/>
    <property type="evidence" value="ECO:0007669"/>
    <property type="project" value="TreeGrafter"/>
</dbReference>
<feature type="transmembrane region" description="Helical" evidence="7">
    <location>
        <begin position="67"/>
        <end position="93"/>
    </location>
</feature>
<keyword evidence="5 7" id="KW-0472">Membrane</keyword>
<evidence type="ECO:0000313" key="9">
    <source>
        <dbReference type="EMBL" id="VFK27107.1"/>
    </source>
</evidence>
<feature type="transmembrane region" description="Helical" evidence="7">
    <location>
        <begin position="137"/>
        <end position="164"/>
    </location>
</feature>
<dbReference type="InterPro" id="IPR003838">
    <property type="entry name" value="ABC3_permease_C"/>
</dbReference>
<protein>
    <submittedName>
        <fullName evidence="11">Putative ABC transport system permease protein</fullName>
    </submittedName>
</protein>